<dbReference type="SMART" id="SM00387">
    <property type="entry name" value="HATPase_c"/>
    <property type="match status" value="1"/>
</dbReference>
<dbReference type="InterPro" id="IPR001789">
    <property type="entry name" value="Sig_transdc_resp-reg_receiver"/>
</dbReference>
<evidence type="ECO:0000256" key="6">
    <source>
        <dbReference type="ARBA" id="ARBA00022679"/>
    </source>
</evidence>
<dbReference type="InterPro" id="IPR003594">
    <property type="entry name" value="HATPase_dom"/>
</dbReference>
<dbReference type="GO" id="GO:0000155">
    <property type="term" value="F:phosphorelay sensor kinase activity"/>
    <property type="evidence" value="ECO:0007669"/>
    <property type="project" value="InterPro"/>
</dbReference>
<dbReference type="FunFam" id="1.10.287.130:FF:000004">
    <property type="entry name" value="Ethylene receptor 1"/>
    <property type="match status" value="1"/>
</dbReference>
<dbReference type="InterPro" id="IPR003661">
    <property type="entry name" value="HisK_dim/P_dom"/>
</dbReference>
<dbReference type="PROSITE" id="PS50839">
    <property type="entry name" value="CHASE"/>
    <property type="match status" value="1"/>
</dbReference>
<dbReference type="PANTHER" id="PTHR45339:SF1">
    <property type="entry name" value="HYBRID SIGNAL TRANSDUCTION HISTIDINE KINASE J"/>
    <property type="match status" value="1"/>
</dbReference>
<dbReference type="SMART" id="SM00091">
    <property type="entry name" value="PAS"/>
    <property type="match status" value="1"/>
</dbReference>
<feature type="domain" description="CHASE" evidence="19">
    <location>
        <begin position="77"/>
        <end position="244"/>
    </location>
</feature>
<dbReference type="Gene3D" id="1.20.120.160">
    <property type="entry name" value="HPT domain"/>
    <property type="match status" value="1"/>
</dbReference>
<sequence>MSREKSPGTGTIRWWPPLVIGLLITMSAALVIHWQNRQQIDEHVSLLVEKAGASITESFERFEYGLRATRGAIIAAGLETLNRQKFENFVETIDVARNFTGALGFGFIRRVPVDQESLFIEGARADGAPGFSLRFLNEHPGDRYVIQYIYPTVGNKSATGLDIASEDNRRTAAIASARDNAPRLTAPITLVQADGKWRRGFLILLPVFQENEIPQSPAARMENVAGWAYAPLIADDILEDIGDILQQTQLSLSDPRESEPFFKSQAINNNINNGDNSVTRTLLVMGQEWRLSLQPDLEIVSERAGILPVASVIIVGVAITLFVVLSVQISGARLVAASERTSNARFEGDGEDFVAFFKQPQFRQSILTSVVAVTLLLALIGWFVVQSELSTTKRTATQLASDVEDVFEQAVAHYRRNVLFLASTPSVMALQTANPSSGGSPESLGTVLSSRVEETFKAYMSATPAAQQVRFIAGDDNAREWVRVQRSGEDLSVVSSQRLQQKANRSYVSSTLSKDEGDVYVSAITLNRDFGALTLPHDPQWRFATPLFSDDGAAFGLVIINISAKALLKQVEDLIPAGSTLHITNQDGDFLQHPQASRAFAYEVGQPFRWDDEYEAVDSSIGLNISGLSKWRGPFRTLWTKEITVIPDDSNPQNGLSIRVSQPVDPVYQRIAIKIAAAFIAIFVALTLGLALQYRNWLKASKALSQQNLEAQEVKNRKERAFLKAILESSPDAMVIVDNQGTIKLANQQAQQLFGYSREQLEGHAVEKLIPPQLRAVHSNHFAHFLEHPERKTMNSGNTLPALTADGREFPAEIRLGPLETEDGIIISAAVRDVSEKIEQQKELQHALNNAEQASIAKSAFLANTSHEIRTPLNAIIGLTHLLREENLSGAQHQLVDKIQMSGRSLLGIVNDVLDLSKIEADEMVLEQDPIDLRELLEEVVGVFAPQAEAKGLKFKFRVEQSVPKWIVSDVTRLRQILVNLLSNALKFTSVGQIVLGAEIINGQSNLERLRLFVEDTGIGVPTEKQPSLFQPFTQADVSTTRRFGGTGLGLSIVGKLGQLLGGDVGFESREGLGSTFWLEMPLRTRVDPGAVSEKGGIGAGFIVMVIEDSQQDIDSVIPLVKALGWRAQSVAGLHGLQGAFSERIKSGFSIPDALIFNVQNSQAEIHNELAKLLDQVTANEIPAIITIGIGENGWDDLSQKFDLIQRSLQRPVDASSLFNAANDTVSRRSGDANRVMELTRIEAVKVKWLPNTLILVVDDSPINVEVVTQILEQSGSRVISAQSGEEALTVLDREGTTIDAVLMDVQMPGIDGLETTRRARLKSDIESLPILALTAGAFVEEKQRALASGMNDVLTKPIDPSKLINTLRRVIEQYRCRDIAIEPLNTGEIREDQWPQIEGLDQAQAQRFLMNDKALFLKTLDRMIEQHANLAEPVGAAIDEPSSTELRLQIAAQCHKLRSSSGMVGAQLIQALAAEVEELLKSPDSNVEPSLEKLALALGELISASRDVLKKWRREREAVNSVNNDTNEIVHCSTEDVSALVSALASSDLVALDLVEHMKAGLHSTLGEKKFSELQRNLERLNFDSALAALAPLQKNK</sequence>
<dbReference type="Proteomes" id="UP000199675">
    <property type="component" value="Unassembled WGS sequence"/>
</dbReference>
<dbReference type="Pfam" id="PF03924">
    <property type="entry name" value="CHASE"/>
    <property type="match status" value="1"/>
</dbReference>
<dbReference type="PROSITE" id="PS50109">
    <property type="entry name" value="HIS_KIN"/>
    <property type="match status" value="1"/>
</dbReference>
<evidence type="ECO:0000256" key="1">
    <source>
        <dbReference type="ARBA" id="ARBA00000085"/>
    </source>
</evidence>
<feature type="transmembrane region" description="Helical" evidence="15">
    <location>
        <begin position="671"/>
        <end position="692"/>
    </location>
</feature>
<dbReference type="Pfam" id="PF01627">
    <property type="entry name" value="Hpt"/>
    <property type="match status" value="1"/>
</dbReference>
<evidence type="ECO:0000256" key="14">
    <source>
        <dbReference type="PROSITE-ProRule" id="PRU00169"/>
    </source>
</evidence>
<keyword evidence="4" id="KW-1003">Cell membrane</keyword>
<keyword evidence="10" id="KW-0067">ATP-binding</keyword>
<dbReference type="InterPro" id="IPR011006">
    <property type="entry name" value="CheY-like_superfamily"/>
</dbReference>
<accession>A0A1H3E9E6</accession>
<dbReference type="InterPro" id="IPR006189">
    <property type="entry name" value="CHASE_dom"/>
</dbReference>
<dbReference type="SUPFAM" id="SSF47226">
    <property type="entry name" value="Histidine-containing phosphotransfer domain, HPT domain"/>
    <property type="match status" value="1"/>
</dbReference>
<dbReference type="SMART" id="SM00388">
    <property type="entry name" value="HisKA"/>
    <property type="match status" value="1"/>
</dbReference>
<dbReference type="Pfam" id="PF13426">
    <property type="entry name" value="PAS_9"/>
    <property type="match status" value="1"/>
</dbReference>
<feature type="domain" description="Histidine kinase" evidence="16">
    <location>
        <begin position="864"/>
        <end position="1085"/>
    </location>
</feature>
<keyword evidence="8" id="KW-0547">Nucleotide-binding</keyword>
<reference evidence="20 21" key="1">
    <citation type="submission" date="2016-10" db="EMBL/GenBank/DDBJ databases">
        <authorList>
            <person name="de Groot N.N."/>
        </authorList>
    </citation>
    <scope>NUCLEOTIDE SEQUENCE [LARGE SCALE GENOMIC DNA]</scope>
    <source>
        <strain evidence="20 21">CGMCC 1.7059</strain>
    </source>
</reference>
<dbReference type="NCBIfam" id="TIGR00229">
    <property type="entry name" value="sensory_box"/>
    <property type="match status" value="1"/>
</dbReference>
<evidence type="ECO:0000256" key="8">
    <source>
        <dbReference type="ARBA" id="ARBA00022741"/>
    </source>
</evidence>
<evidence type="ECO:0000313" key="21">
    <source>
        <dbReference type="Proteomes" id="UP000199675"/>
    </source>
</evidence>
<comment type="catalytic activity">
    <reaction evidence="1">
        <text>ATP + protein L-histidine = ADP + protein N-phospho-L-histidine.</text>
        <dbReference type="EC" id="2.7.13.3"/>
    </reaction>
</comment>
<evidence type="ECO:0000256" key="13">
    <source>
        <dbReference type="ARBA" id="ARBA00023136"/>
    </source>
</evidence>
<dbReference type="SMART" id="SM00448">
    <property type="entry name" value="REC"/>
    <property type="match status" value="1"/>
</dbReference>
<dbReference type="EMBL" id="FNNE01000019">
    <property type="protein sequence ID" value="SDX75237.1"/>
    <property type="molecule type" value="Genomic_DNA"/>
</dbReference>
<dbReference type="InterPro" id="IPR004358">
    <property type="entry name" value="Sig_transdc_His_kin-like_C"/>
</dbReference>
<keyword evidence="12" id="KW-0902">Two-component regulatory system</keyword>
<evidence type="ECO:0000256" key="9">
    <source>
        <dbReference type="ARBA" id="ARBA00022777"/>
    </source>
</evidence>
<dbReference type="FunFam" id="3.30.565.10:FF:000010">
    <property type="entry name" value="Sensor histidine kinase RcsC"/>
    <property type="match status" value="1"/>
</dbReference>
<dbReference type="PRINTS" id="PR00344">
    <property type="entry name" value="BCTRLSENSOR"/>
</dbReference>
<evidence type="ECO:0000256" key="12">
    <source>
        <dbReference type="ARBA" id="ARBA00023012"/>
    </source>
</evidence>
<dbReference type="PROSITE" id="PS50112">
    <property type="entry name" value="PAS"/>
    <property type="match status" value="1"/>
</dbReference>
<feature type="transmembrane region" description="Helical" evidence="15">
    <location>
        <begin position="366"/>
        <end position="385"/>
    </location>
</feature>
<dbReference type="Gene3D" id="3.30.450.20">
    <property type="entry name" value="PAS domain"/>
    <property type="match status" value="2"/>
</dbReference>
<evidence type="ECO:0000256" key="11">
    <source>
        <dbReference type="ARBA" id="ARBA00022989"/>
    </source>
</evidence>
<dbReference type="CDD" id="cd17546">
    <property type="entry name" value="REC_hyHK_CKI1_RcsC-like"/>
    <property type="match status" value="1"/>
</dbReference>
<dbReference type="InterPro" id="IPR029151">
    <property type="entry name" value="Sensor-like_sf"/>
</dbReference>
<keyword evidence="6" id="KW-0808">Transferase</keyword>
<dbReference type="CDD" id="cd16922">
    <property type="entry name" value="HATPase_EvgS-ArcB-TorS-like"/>
    <property type="match status" value="1"/>
</dbReference>
<dbReference type="Pfam" id="PF00072">
    <property type="entry name" value="Response_reg"/>
    <property type="match status" value="1"/>
</dbReference>
<feature type="modified residue" description="4-aspartylphosphate" evidence="14">
    <location>
        <position position="1305"/>
    </location>
</feature>
<evidence type="ECO:0000259" key="19">
    <source>
        <dbReference type="PROSITE" id="PS50839"/>
    </source>
</evidence>
<dbReference type="InterPro" id="IPR000014">
    <property type="entry name" value="PAS"/>
</dbReference>
<dbReference type="InterPro" id="IPR036641">
    <property type="entry name" value="HPT_dom_sf"/>
</dbReference>
<feature type="transmembrane region" description="Helical" evidence="15">
    <location>
        <begin position="305"/>
        <end position="325"/>
    </location>
</feature>
<name>A0A1H3E9E6_9GAMM</name>
<feature type="domain" description="PAS" evidence="18">
    <location>
        <begin position="719"/>
        <end position="789"/>
    </location>
</feature>
<evidence type="ECO:0000256" key="3">
    <source>
        <dbReference type="ARBA" id="ARBA00012438"/>
    </source>
</evidence>
<protein>
    <recommendedName>
        <fullName evidence="3">histidine kinase</fullName>
        <ecNumber evidence="3">2.7.13.3</ecNumber>
    </recommendedName>
</protein>
<dbReference type="GO" id="GO:0005886">
    <property type="term" value="C:plasma membrane"/>
    <property type="evidence" value="ECO:0007669"/>
    <property type="project" value="UniProtKB-SubCell"/>
</dbReference>
<evidence type="ECO:0000259" key="18">
    <source>
        <dbReference type="PROSITE" id="PS50112"/>
    </source>
</evidence>
<dbReference type="SMART" id="SM01079">
    <property type="entry name" value="CHASE"/>
    <property type="match status" value="1"/>
</dbReference>
<gene>
    <name evidence="20" type="ORF">SAMN04487960_1192</name>
</gene>
<evidence type="ECO:0000259" key="17">
    <source>
        <dbReference type="PROSITE" id="PS50110"/>
    </source>
</evidence>
<keyword evidence="7 15" id="KW-0812">Transmembrane</keyword>
<organism evidence="20 21">
    <name type="scientific">Marinobacter mobilis</name>
    <dbReference type="NCBI Taxonomy" id="488533"/>
    <lineage>
        <taxon>Bacteria</taxon>
        <taxon>Pseudomonadati</taxon>
        <taxon>Pseudomonadota</taxon>
        <taxon>Gammaproteobacteria</taxon>
        <taxon>Pseudomonadales</taxon>
        <taxon>Marinobacteraceae</taxon>
        <taxon>Marinobacter</taxon>
    </lineage>
</organism>
<dbReference type="Pfam" id="PF02518">
    <property type="entry name" value="HATPase_c"/>
    <property type="match status" value="1"/>
</dbReference>
<dbReference type="GO" id="GO:0005524">
    <property type="term" value="F:ATP binding"/>
    <property type="evidence" value="ECO:0007669"/>
    <property type="project" value="UniProtKB-KW"/>
</dbReference>
<dbReference type="PANTHER" id="PTHR45339">
    <property type="entry name" value="HYBRID SIGNAL TRANSDUCTION HISTIDINE KINASE J"/>
    <property type="match status" value="1"/>
</dbReference>
<dbReference type="SUPFAM" id="SSF52172">
    <property type="entry name" value="CheY-like"/>
    <property type="match status" value="1"/>
</dbReference>
<dbReference type="InterPro" id="IPR048760">
    <property type="entry name" value="VP0354-like_sensor_dom"/>
</dbReference>
<evidence type="ECO:0000256" key="10">
    <source>
        <dbReference type="ARBA" id="ARBA00022840"/>
    </source>
</evidence>
<keyword evidence="21" id="KW-1185">Reference proteome</keyword>
<dbReference type="CDD" id="cd00130">
    <property type="entry name" value="PAS"/>
    <property type="match status" value="1"/>
</dbReference>
<evidence type="ECO:0000256" key="5">
    <source>
        <dbReference type="ARBA" id="ARBA00022553"/>
    </source>
</evidence>
<dbReference type="InterPro" id="IPR005467">
    <property type="entry name" value="His_kinase_dom"/>
</dbReference>
<evidence type="ECO:0000256" key="2">
    <source>
        <dbReference type="ARBA" id="ARBA00004651"/>
    </source>
</evidence>
<dbReference type="InterPro" id="IPR036890">
    <property type="entry name" value="HATPase_C_sf"/>
</dbReference>
<comment type="subcellular location">
    <subcellularLocation>
        <location evidence="2">Cell membrane</location>
        <topology evidence="2">Multi-pass membrane protein</topology>
    </subcellularLocation>
</comment>
<dbReference type="SUPFAM" id="SSF55785">
    <property type="entry name" value="PYP-like sensor domain (PAS domain)"/>
    <property type="match status" value="1"/>
</dbReference>
<evidence type="ECO:0000256" key="7">
    <source>
        <dbReference type="ARBA" id="ARBA00022692"/>
    </source>
</evidence>
<feature type="domain" description="Response regulatory" evidence="17">
    <location>
        <begin position="1254"/>
        <end position="1372"/>
    </location>
</feature>
<proteinExistence type="predicted"/>
<dbReference type="Gene3D" id="3.40.50.2300">
    <property type="match status" value="1"/>
</dbReference>
<dbReference type="Gene3D" id="1.10.287.130">
    <property type="match status" value="1"/>
</dbReference>
<dbReference type="SUPFAM" id="SSF103190">
    <property type="entry name" value="Sensory domain-like"/>
    <property type="match status" value="1"/>
</dbReference>
<evidence type="ECO:0000259" key="16">
    <source>
        <dbReference type="PROSITE" id="PS50109"/>
    </source>
</evidence>
<keyword evidence="9" id="KW-0418">Kinase</keyword>
<dbReference type="Gene3D" id="3.30.565.10">
    <property type="entry name" value="Histidine kinase-like ATPase, C-terminal domain"/>
    <property type="match status" value="1"/>
</dbReference>
<evidence type="ECO:0000256" key="15">
    <source>
        <dbReference type="SAM" id="Phobius"/>
    </source>
</evidence>
<dbReference type="SUPFAM" id="SSF55874">
    <property type="entry name" value="ATPase domain of HSP90 chaperone/DNA topoisomerase II/histidine kinase"/>
    <property type="match status" value="1"/>
</dbReference>
<dbReference type="Pfam" id="PF21623">
    <property type="entry name" value="HK_sensor_dom_bact"/>
    <property type="match status" value="1"/>
</dbReference>
<dbReference type="PROSITE" id="PS50110">
    <property type="entry name" value="RESPONSE_REGULATORY"/>
    <property type="match status" value="1"/>
</dbReference>
<dbReference type="STRING" id="488533.SAMN04487960_1192"/>
<feature type="transmembrane region" description="Helical" evidence="15">
    <location>
        <begin position="12"/>
        <end position="34"/>
    </location>
</feature>
<dbReference type="Pfam" id="PF00512">
    <property type="entry name" value="HisKA"/>
    <property type="match status" value="1"/>
</dbReference>
<dbReference type="InterPro" id="IPR042240">
    <property type="entry name" value="CHASE_sf"/>
</dbReference>
<dbReference type="EC" id="2.7.13.3" evidence="3"/>
<evidence type="ECO:0000256" key="4">
    <source>
        <dbReference type="ARBA" id="ARBA00022475"/>
    </source>
</evidence>
<dbReference type="CDD" id="cd00082">
    <property type="entry name" value="HisKA"/>
    <property type="match status" value="1"/>
</dbReference>
<dbReference type="InterPro" id="IPR036097">
    <property type="entry name" value="HisK_dim/P_sf"/>
</dbReference>
<keyword evidence="11 15" id="KW-1133">Transmembrane helix</keyword>
<dbReference type="InterPro" id="IPR008207">
    <property type="entry name" value="Sig_transdc_His_kin_Hpt_dom"/>
</dbReference>
<keyword evidence="13 15" id="KW-0472">Membrane</keyword>
<dbReference type="Gene3D" id="3.30.450.350">
    <property type="entry name" value="CHASE domain"/>
    <property type="match status" value="1"/>
</dbReference>
<keyword evidence="5 14" id="KW-0597">Phosphoprotein</keyword>
<dbReference type="InterPro" id="IPR035965">
    <property type="entry name" value="PAS-like_dom_sf"/>
</dbReference>
<dbReference type="SUPFAM" id="SSF47384">
    <property type="entry name" value="Homodimeric domain of signal transducing histidine kinase"/>
    <property type="match status" value="1"/>
</dbReference>
<evidence type="ECO:0000313" key="20">
    <source>
        <dbReference type="EMBL" id="SDX75237.1"/>
    </source>
</evidence>